<sequence>MAHSLAAMEHVLPRWTPPGPASCSHRGTLERVARCTRSKASNQDLDWEPKYRAAGPLVAPSDNRGGLPPPRVPPKKPV</sequence>
<feature type="non-terminal residue" evidence="2">
    <location>
        <position position="78"/>
    </location>
</feature>
<reference evidence="2 3" key="1">
    <citation type="submission" date="2020-02" db="EMBL/GenBank/DDBJ databases">
        <title>Draft genome sequence of Haematococcus lacustris strain NIES-144.</title>
        <authorList>
            <person name="Morimoto D."/>
            <person name="Nakagawa S."/>
            <person name="Yoshida T."/>
            <person name="Sawayama S."/>
        </authorList>
    </citation>
    <scope>NUCLEOTIDE SEQUENCE [LARGE SCALE GENOMIC DNA]</scope>
    <source>
        <strain evidence="2 3">NIES-144</strain>
    </source>
</reference>
<organism evidence="2 3">
    <name type="scientific">Haematococcus lacustris</name>
    <name type="common">Green alga</name>
    <name type="synonym">Haematococcus pluvialis</name>
    <dbReference type="NCBI Taxonomy" id="44745"/>
    <lineage>
        <taxon>Eukaryota</taxon>
        <taxon>Viridiplantae</taxon>
        <taxon>Chlorophyta</taxon>
        <taxon>core chlorophytes</taxon>
        <taxon>Chlorophyceae</taxon>
        <taxon>CS clade</taxon>
        <taxon>Chlamydomonadales</taxon>
        <taxon>Haematococcaceae</taxon>
        <taxon>Haematococcus</taxon>
    </lineage>
</organism>
<feature type="region of interest" description="Disordered" evidence="1">
    <location>
        <begin position="38"/>
        <end position="78"/>
    </location>
</feature>
<evidence type="ECO:0000313" key="2">
    <source>
        <dbReference type="EMBL" id="GFH20666.1"/>
    </source>
</evidence>
<gene>
    <name evidence="2" type="ORF">HaLaN_17824</name>
</gene>
<comment type="caution">
    <text evidence="2">The sequence shown here is derived from an EMBL/GenBank/DDBJ whole genome shotgun (WGS) entry which is preliminary data.</text>
</comment>
<evidence type="ECO:0000313" key="3">
    <source>
        <dbReference type="Proteomes" id="UP000485058"/>
    </source>
</evidence>
<accession>A0A699ZP23</accession>
<protein>
    <submittedName>
        <fullName evidence="2">Uncharacterized protein</fullName>
    </submittedName>
</protein>
<proteinExistence type="predicted"/>
<dbReference type="Proteomes" id="UP000485058">
    <property type="component" value="Unassembled WGS sequence"/>
</dbReference>
<dbReference type="AlphaFoldDB" id="A0A699ZP23"/>
<evidence type="ECO:0000256" key="1">
    <source>
        <dbReference type="SAM" id="MobiDB-lite"/>
    </source>
</evidence>
<keyword evidence="3" id="KW-1185">Reference proteome</keyword>
<dbReference type="EMBL" id="BLLF01001677">
    <property type="protein sequence ID" value="GFH20666.1"/>
    <property type="molecule type" value="Genomic_DNA"/>
</dbReference>
<name>A0A699ZP23_HAELA</name>